<accession>A0A382U8X4</accession>
<evidence type="ECO:0008006" key="2">
    <source>
        <dbReference type="Google" id="ProtNLM"/>
    </source>
</evidence>
<dbReference type="AlphaFoldDB" id="A0A382U8X4"/>
<evidence type="ECO:0000313" key="1">
    <source>
        <dbReference type="EMBL" id="SVD30703.1"/>
    </source>
</evidence>
<dbReference type="EMBL" id="UINC01142398">
    <property type="protein sequence ID" value="SVD30703.1"/>
    <property type="molecule type" value="Genomic_DNA"/>
</dbReference>
<sequence length="132" mass="15202">MNKKHIVFFMPSLSGGGAEQVTFNLIKQMNTEKYNVTALLFRRSLEDKKGKKNLKDLSNQINIIELKGSRLREVFFELILKIRELKPDIIFSSLAYLNMTLVILKKLRVTSSLLAIREANMPEMNISHSSYP</sequence>
<proteinExistence type="predicted"/>
<feature type="non-terminal residue" evidence="1">
    <location>
        <position position="132"/>
    </location>
</feature>
<protein>
    <recommendedName>
        <fullName evidence="2">Glycosyltransferase subfamily 4-like N-terminal domain-containing protein</fullName>
    </recommendedName>
</protein>
<gene>
    <name evidence="1" type="ORF">METZ01_LOCUS383557</name>
</gene>
<reference evidence="1" key="1">
    <citation type="submission" date="2018-05" db="EMBL/GenBank/DDBJ databases">
        <authorList>
            <person name="Lanie J.A."/>
            <person name="Ng W.-L."/>
            <person name="Kazmierczak K.M."/>
            <person name="Andrzejewski T.M."/>
            <person name="Davidsen T.M."/>
            <person name="Wayne K.J."/>
            <person name="Tettelin H."/>
            <person name="Glass J.I."/>
            <person name="Rusch D."/>
            <person name="Podicherti R."/>
            <person name="Tsui H.-C.T."/>
            <person name="Winkler M.E."/>
        </authorList>
    </citation>
    <scope>NUCLEOTIDE SEQUENCE</scope>
</reference>
<name>A0A382U8X4_9ZZZZ</name>
<dbReference type="SUPFAM" id="SSF53756">
    <property type="entry name" value="UDP-Glycosyltransferase/glycogen phosphorylase"/>
    <property type="match status" value="1"/>
</dbReference>
<organism evidence="1">
    <name type="scientific">marine metagenome</name>
    <dbReference type="NCBI Taxonomy" id="408172"/>
    <lineage>
        <taxon>unclassified sequences</taxon>
        <taxon>metagenomes</taxon>
        <taxon>ecological metagenomes</taxon>
    </lineage>
</organism>